<evidence type="ECO:0000256" key="5">
    <source>
        <dbReference type="ARBA" id="ARBA00022683"/>
    </source>
</evidence>
<evidence type="ECO:0000256" key="1">
    <source>
        <dbReference type="ARBA" id="ARBA00004651"/>
    </source>
</evidence>
<feature type="transmembrane region" description="Helical" evidence="9">
    <location>
        <begin position="16"/>
        <end position="37"/>
    </location>
</feature>
<dbReference type="GO" id="GO:0090563">
    <property type="term" value="F:protein-phosphocysteine-sugar phosphotransferase activity"/>
    <property type="evidence" value="ECO:0007669"/>
    <property type="project" value="TreeGrafter"/>
</dbReference>
<evidence type="ECO:0000259" key="10">
    <source>
        <dbReference type="Pfam" id="PF02378"/>
    </source>
</evidence>
<dbReference type="GO" id="GO:0015764">
    <property type="term" value="P:N-acetylglucosamine transport"/>
    <property type="evidence" value="ECO:0007669"/>
    <property type="project" value="TreeGrafter"/>
</dbReference>
<dbReference type="GO" id="GO:0005886">
    <property type="term" value="C:plasma membrane"/>
    <property type="evidence" value="ECO:0007669"/>
    <property type="project" value="UniProtKB-SubCell"/>
</dbReference>
<dbReference type="GO" id="GO:0009401">
    <property type="term" value="P:phosphoenolpyruvate-dependent sugar phosphotransferase system"/>
    <property type="evidence" value="ECO:0007669"/>
    <property type="project" value="UniProtKB-KW"/>
</dbReference>
<comment type="subcellular location">
    <subcellularLocation>
        <location evidence="1">Cell membrane</location>
        <topology evidence="1">Multi-pass membrane protein</topology>
    </subcellularLocation>
</comment>
<dbReference type="STRING" id="161895.CPHO_02175"/>
<keyword evidence="4" id="KW-0762">Sugar transport</keyword>
<keyword evidence="5" id="KW-0598">Phosphotransferase system</keyword>
<evidence type="ECO:0000256" key="7">
    <source>
        <dbReference type="ARBA" id="ARBA00022989"/>
    </source>
</evidence>
<organism evidence="11 12">
    <name type="scientific">Corynebacterium phocae</name>
    <dbReference type="NCBI Taxonomy" id="161895"/>
    <lineage>
        <taxon>Bacteria</taxon>
        <taxon>Bacillati</taxon>
        <taxon>Actinomycetota</taxon>
        <taxon>Actinomycetes</taxon>
        <taxon>Mycobacteriales</taxon>
        <taxon>Corynebacteriaceae</taxon>
        <taxon>Corynebacterium</taxon>
    </lineage>
</organism>
<evidence type="ECO:0000313" key="11">
    <source>
        <dbReference type="EMBL" id="APT91911.1"/>
    </source>
</evidence>
<keyword evidence="6 9" id="KW-0812">Transmembrane</keyword>
<name>A0A1L7D1S2_9CORY</name>
<evidence type="ECO:0000256" key="6">
    <source>
        <dbReference type="ARBA" id="ARBA00022692"/>
    </source>
</evidence>
<dbReference type="EMBL" id="CP009249">
    <property type="protein sequence ID" value="APT91911.1"/>
    <property type="molecule type" value="Genomic_DNA"/>
</dbReference>
<dbReference type="KEGG" id="cpho:CPHO_02175"/>
<evidence type="ECO:0000313" key="12">
    <source>
        <dbReference type="Proteomes" id="UP000185491"/>
    </source>
</evidence>
<feature type="domain" description="Phosphotransferase system EIIC" evidence="10">
    <location>
        <begin position="15"/>
        <end position="91"/>
    </location>
</feature>
<keyword evidence="7 9" id="KW-1133">Transmembrane helix</keyword>
<dbReference type="InterPro" id="IPR050429">
    <property type="entry name" value="PTS_Glucose_EIICBA"/>
</dbReference>
<protein>
    <recommendedName>
        <fullName evidence="10">Phosphotransferase system EIIC domain-containing protein</fullName>
    </recommendedName>
</protein>
<evidence type="ECO:0000256" key="2">
    <source>
        <dbReference type="ARBA" id="ARBA00022448"/>
    </source>
</evidence>
<dbReference type="AlphaFoldDB" id="A0A1L7D1S2"/>
<dbReference type="GO" id="GO:0008982">
    <property type="term" value="F:protein-N(PI)-phosphohistidine-sugar phosphotransferase activity"/>
    <property type="evidence" value="ECO:0007669"/>
    <property type="project" value="InterPro"/>
</dbReference>
<gene>
    <name evidence="11" type="ORF">CPHO_02175</name>
</gene>
<sequence length="117" mass="11951">MTTSVFMGPLQKLGRALMGAVAVMPVAALLMGIGYWLDPTGWGANNVVAAVLISSGAAILDNLGVIFAIALAFGLAKDSNGAAALSGFIGPNVQFVYDEVARQLGSANVLLEGEKEI</sequence>
<reference evidence="11 12" key="1">
    <citation type="submission" date="2014-08" db="EMBL/GenBank/DDBJ databases">
        <title>Complete genome sequence of Corynebacterium phocae M408/89/1(T)(=DSM 44612(T)), isolated from the common seal (Phoca vitulina).</title>
        <authorList>
            <person name="Ruckert C."/>
            <person name="Albersmeier A."/>
            <person name="Winkler A."/>
            <person name="Kalinowski J."/>
        </authorList>
    </citation>
    <scope>NUCLEOTIDE SEQUENCE [LARGE SCALE GENOMIC DNA]</scope>
    <source>
        <strain evidence="11 12">M408/89/1</strain>
    </source>
</reference>
<feature type="transmembrane region" description="Helical" evidence="9">
    <location>
        <begin position="49"/>
        <end position="76"/>
    </location>
</feature>
<dbReference type="PANTHER" id="PTHR30009">
    <property type="entry name" value="CYTOCHROME C-TYPE SYNTHESIS PROTEIN AND PTS TRANSMEMBRANE COMPONENT"/>
    <property type="match status" value="1"/>
</dbReference>
<proteinExistence type="predicted"/>
<dbReference type="PANTHER" id="PTHR30009:SF4">
    <property type="entry name" value="PTS SYSTEM N-ACETYLGLUCOSAMINE-SPECIFIC EIICBA COMPONENT"/>
    <property type="match status" value="1"/>
</dbReference>
<evidence type="ECO:0000256" key="4">
    <source>
        <dbReference type="ARBA" id="ARBA00022597"/>
    </source>
</evidence>
<keyword evidence="3" id="KW-1003">Cell membrane</keyword>
<dbReference type="Proteomes" id="UP000185491">
    <property type="component" value="Chromosome"/>
</dbReference>
<keyword evidence="8 9" id="KW-0472">Membrane</keyword>
<dbReference type="InterPro" id="IPR003352">
    <property type="entry name" value="PTS_EIIC"/>
</dbReference>
<evidence type="ECO:0000256" key="8">
    <source>
        <dbReference type="ARBA" id="ARBA00023136"/>
    </source>
</evidence>
<dbReference type="Pfam" id="PF02378">
    <property type="entry name" value="PTS_EIIC"/>
    <property type="match status" value="1"/>
</dbReference>
<keyword evidence="2" id="KW-0813">Transport</keyword>
<evidence type="ECO:0000256" key="3">
    <source>
        <dbReference type="ARBA" id="ARBA00022475"/>
    </source>
</evidence>
<keyword evidence="12" id="KW-1185">Reference proteome</keyword>
<accession>A0A1L7D1S2</accession>
<evidence type="ECO:0000256" key="9">
    <source>
        <dbReference type="SAM" id="Phobius"/>
    </source>
</evidence>